<dbReference type="PANTHER" id="PTHR47480">
    <property type="entry name" value="EG45-LIKE DOMAIN CONTAINING PROTEIN"/>
    <property type="match status" value="1"/>
</dbReference>
<dbReference type="Proteomes" id="UP001443914">
    <property type="component" value="Unassembled WGS sequence"/>
</dbReference>
<feature type="domain" description="Expansin-like EG45" evidence="1">
    <location>
        <begin position="11"/>
        <end position="108"/>
    </location>
</feature>
<gene>
    <name evidence="2" type="ORF">RND81_10G043300</name>
</gene>
<evidence type="ECO:0000313" key="3">
    <source>
        <dbReference type="Proteomes" id="UP001443914"/>
    </source>
</evidence>
<dbReference type="InterPro" id="IPR007112">
    <property type="entry name" value="Expansin/allergen_DPBB_dom"/>
</dbReference>
<name>A0AAW1HY44_SAPOF</name>
<dbReference type="EMBL" id="JBDFQZ010000010">
    <property type="protein sequence ID" value="KAK9682005.1"/>
    <property type="molecule type" value="Genomic_DNA"/>
</dbReference>
<keyword evidence="3" id="KW-1185">Reference proteome</keyword>
<reference evidence="2" key="1">
    <citation type="submission" date="2024-03" db="EMBL/GenBank/DDBJ databases">
        <title>WGS assembly of Saponaria officinalis var. Norfolk2.</title>
        <authorList>
            <person name="Jenkins J."/>
            <person name="Shu S."/>
            <person name="Grimwood J."/>
            <person name="Barry K."/>
            <person name="Goodstein D."/>
            <person name="Schmutz J."/>
            <person name="Leebens-Mack J."/>
            <person name="Osbourn A."/>
        </authorList>
    </citation>
    <scope>NUCLEOTIDE SEQUENCE [LARGE SCALE GENOMIC DNA]</scope>
    <source>
        <strain evidence="2">JIC</strain>
    </source>
</reference>
<dbReference type="Gene3D" id="2.40.40.10">
    <property type="entry name" value="RlpA-like domain"/>
    <property type="match status" value="1"/>
</dbReference>
<evidence type="ECO:0000259" key="1">
    <source>
        <dbReference type="PROSITE" id="PS50842"/>
    </source>
</evidence>
<dbReference type="SUPFAM" id="SSF50685">
    <property type="entry name" value="Barwin-like endoglucanases"/>
    <property type="match status" value="1"/>
</dbReference>
<dbReference type="PANTHER" id="PTHR47480:SF1">
    <property type="entry name" value="EG45-LIKE DOMAIN CONTAINING PROTEIN 1"/>
    <property type="match status" value="1"/>
</dbReference>
<dbReference type="CDD" id="cd22269">
    <property type="entry name" value="DPBB_EG45-like"/>
    <property type="match status" value="1"/>
</dbReference>
<dbReference type="InterPro" id="IPR036908">
    <property type="entry name" value="RlpA-like_sf"/>
</dbReference>
<proteinExistence type="predicted"/>
<accession>A0AAW1HY44</accession>
<dbReference type="AlphaFoldDB" id="A0AAW1HY44"/>
<comment type="caution">
    <text evidence="2">The sequence shown here is derived from an EMBL/GenBank/DDBJ whole genome shotgun (WGS) entry which is preliminary data.</text>
</comment>
<evidence type="ECO:0000313" key="2">
    <source>
        <dbReference type="EMBL" id="KAK9682005.1"/>
    </source>
</evidence>
<protein>
    <recommendedName>
        <fullName evidence="1">Expansin-like EG45 domain-containing protein</fullName>
    </recommendedName>
</protein>
<organism evidence="2 3">
    <name type="scientific">Saponaria officinalis</name>
    <name type="common">Common soapwort</name>
    <name type="synonym">Lychnis saponaria</name>
    <dbReference type="NCBI Taxonomy" id="3572"/>
    <lineage>
        <taxon>Eukaryota</taxon>
        <taxon>Viridiplantae</taxon>
        <taxon>Streptophyta</taxon>
        <taxon>Embryophyta</taxon>
        <taxon>Tracheophyta</taxon>
        <taxon>Spermatophyta</taxon>
        <taxon>Magnoliopsida</taxon>
        <taxon>eudicotyledons</taxon>
        <taxon>Gunneridae</taxon>
        <taxon>Pentapetalae</taxon>
        <taxon>Caryophyllales</taxon>
        <taxon>Caryophyllaceae</taxon>
        <taxon>Caryophylleae</taxon>
        <taxon>Saponaria</taxon>
    </lineage>
</organism>
<sequence>MWIVYCATTCYGNDQTAFPPNRLLAAAGEGIWEGSAACGRQYLVTCINLPPPSKCISGAIIQIKVVDRASTAVSRASSGGATLVLSADAYSKLVQPPNATFINISFRQ</sequence>
<dbReference type="PROSITE" id="PS50842">
    <property type="entry name" value="EXPANSIN_EG45"/>
    <property type="match status" value="1"/>
</dbReference>